<dbReference type="InterPro" id="IPR052362">
    <property type="entry name" value="HTH-GbsR_regulator"/>
</dbReference>
<evidence type="ECO:0000256" key="1">
    <source>
        <dbReference type="ARBA" id="ARBA00023015"/>
    </source>
</evidence>
<dbReference type="InterPro" id="IPR036390">
    <property type="entry name" value="WH_DNA-bd_sf"/>
</dbReference>
<organism evidence="5 6">
    <name type="scientific">Insulibacter thermoxylanivorax</name>
    <dbReference type="NCBI Taxonomy" id="2749268"/>
    <lineage>
        <taxon>Bacteria</taxon>
        <taxon>Bacillati</taxon>
        <taxon>Bacillota</taxon>
        <taxon>Bacilli</taxon>
        <taxon>Bacillales</taxon>
        <taxon>Paenibacillaceae</taxon>
        <taxon>Insulibacter</taxon>
    </lineage>
</organism>
<reference evidence="5" key="2">
    <citation type="journal article" date="2021" name="Data Brief">
        <title>Draft genome sequence data of the facultative, thermophilic, xylanolytic bacterium Paenibacillus sp. strain DA-C8.</title>
        <authorList>
            <person name="Chhe C."/>
            <person name="Uke A."/>
            <person name="Baramee S."/>
            <person name="Ungkulpasvich U."/>
            <person name="Tachaapaikoon C."/>
            <person name="Pason P."/>
            <person name="Waeonukul R."/>
            <person name="Ratanakhanokchai K."/>
            <person name="Kosugi A."/>
        </authorList>
    </citation>
    <scope>NUCLEOTIDE SEQUENCE</scope>
    <source>
        <strain evidence="5">DA-C8</strain>
    </source>
</reference>
<accession>A0A916QAH7</accession>
<reference evidence="5" key="1">
    <citation type="submission" date="2020-08" db="EMBL/GenBank/DDBJ databases">
        <authorList>
            <person name="Uke A."/>
            <person name="Chhe C."/>
            <person name="Baramee S."/>
            <person name="Kosugi A."/>
        </authorList>
    </citation>
    <scope>NUCLEOTIDE SEQUENCE</scope>
    <source>
        <strain evidence="5">DA-C8</strain>
    </source>
</reference>
<dbReference type="EMBL" id="BMAQ01000003">
    <property type="protein sequence ID" value="GFR37110.1"/>
    <property type="molecule type" value="Genomic_DNA"/>
</dbReference>
<comment type="caution">
    <text evidence="5">The sequence shown here is derived from an EMBL/GenBank/DDBJ whole genome shotgun (WGS) entry which is preliminary data.</text>
</comment>
<dbReference type="RefSeq" id="WP_371871161.1">
    <property type="nucleotide sequence ID" value="NZ_BMAQ01000003.1"/>
</dbReference>
<dbReference type="InterPro" id="IPR026282">
    <property type="entry name" value="MJ1563"/>
</dbReference>
<name>A0A916QAH7_9BACL</name>
<comment type="similarity">
    <text evidence="4">Belongs to the GbsR family.</text>
</comment>
<dbReference type="PANTHER" id="PTHR38465">
    <property type="entry name" value="HTH-TYPE TRANSCRIPTIONAL REGULATOR MJ1563-RELATED"/>
    <property type="match status" value="1"/>
</dbReference>
<protein>
    <recommendedName>
        <fullName evidence="4">HTH-type transcriptional regulator</fullName>
    </recommendedName>
</protein>
<keyword evidence="6" id="KW-1185">Reference proteome</keyword>
<evidence type="ECO:0000256" key="2">
    <source>
        <dbReference type="ARBA" id="ARBA00023125"/>
    </source>
</evidence>
<keyword evidence="1 4" id="KW-0805">Transcription regulation</keyword>
<evidence type="ECO:0000256" key="3">
    <source>
        <dbReference type="ARBA" id="ARBA00023163"/>
    </source>
</evidence>
<evidence type="ECO:0000313" key="5">
    <source>
        <dbReference type="EMBL" id="GFR37110.1"/>
    </source>
</evidence>
<keyword evidence="2 4" id="KW-0238">DNA-binding</keyword>
<evidence type="ECO:0000313" key="6">
    <source>
        <dbReference type="Proteomes" id="UP000654993"/>
    </source>
</evidence>
<dbReference type="InterPro" id="IPR036388">
    <property type="entry name" value="WH-like_DNA-bd_sf"/>
</dbReference>
<sequence>MALDELAQLPEELAGRIEKSRQRVIETIGKNMDLYGVTLSVGYMYGNMFFRNHPVTLDEMAEVMGLSKTSVSTGMRTLQDLKMIHKVWNRGSRKDLYEVETDWYQTFADYFSIKWRKSVEMNRHALERSWREMNQLLAEHPDNEALANILRSDMEKIRAAIQYYDWLNRLIDTFESGRIFELVPIETRQEEYKQ</sequence>
<dbReference type="SUPFAM" id="SSF46785">
    <property type="entry name" value="Winged helix' DNA-binding domain"/>
    <property type="match status" value="1"/>
</dbReference>
<proteinExistence type="inferred from homology"/>
<dbReference type="PANTHER" id="PTHR38465:SF1">
    <property type="entry name" value="HTH-TYPE TRANSCRIPTIONAL REGULATOR MJ1563-RELATED"/>
    <property type="match status" value="1"/>
</dbReference>
<dbReference type="Gene3D" id="1.10.10.10">
    <property type="entry name" value="Winged helix-like DNA-binding domain superfamily/Winged helix DNA-binding domain"/>
    <property type="match status" value="1"/>
</dbReference>
<dbReference type="PIRSF" id="PIRSF006707">
    <property type="entry name" value="MJ1563"/>
    <property type="match status" value="1"/>
</dbReference>
<gene>
    <name evidence="5" type="primary">gbsR</name>
    <name evidence="5" type="ORF">PRECH8_04060</name>
</gene>
<dbReference type="Proteomes" id="UP000654993">
    <property type="component" value="Unassembled WGS sequence"/>
</dbReference>
<dbReference type="AlphaFoldDB" id="A0A916QAH7"/>
<evidence type="ECO:0000256" key="4">
    <source>
        <dbReference type="PIRNR" id="PIRNR006707"/>
    </source>
</evidence>
<keyword evidence="3 4" id="KW-0804">Transcription</keyword>
<dbReference type="GO" id="GO:0003677">
    <property type="term" value="F:DNA binding"/>
    <property type="evidence" value="ECO:0007669"/>
    <property type="project" value="UniProtKB-UniRule"/>
</dbReference>